<feature type="region of interest" description="Disordered" evidence="2">
    <location>
        <begin position="318"/>
        <end position="337"/>
    </location>
</feature>
<evidence type="ECO:0000256" key="1">
    <source>
        <dbReference type="SAM" id="Coils"/>
    </source>
</evidence>
<feature type="compositionally biased region" description="Basic and acidic residues" evidence="2">
    <location>
        <begin position="322"/>
        <end position="336"/>
    </location>
</feature>
<organism evidence="3 4">
    <name type="scientific">Cichlidogyrus casuarinus</name>
    <dbReference type="NCBI Taxonomy" id="1844966"/>
    <lineage>
        <taxon>Eukaryota</taxon>
        <taxon>Metazoa</taxon>
        <taxon>Spiralia</taxon>
        <taxon>Lophotrochozoa</taxon>
        <taxon>Platyhelminthes</taxon>
        <taxon>Monogenea</taxon>
        <taxon>Monopisthocotylea</taxon>
        <taxon>Dactylogyridea</taxon>
        <taxon>Ancyrocephalidae</taxon>
        <taxon>Cichlidogyrus</taxon>
    </lineage>
</organism>
<reference evidence="3 4" key="1">
    <citation type="submission" date="2024-11" db="EMBL/GenBank/DDBJ databases">
        <title>Adaptive evolution of stress response genes in parasites aligns with host niche diversity.</title>
        <authorList>
            <person name="Hahn C."/>
            <person name="Resl P."/>
        </authorList>
    </citation>
    <scope>NUCLEOTIDE SEQUENCE [LARGE SCALE GENOMIC DNA]</scope>
    <source>
        <strain evidence="3">EGGRZ-B1_66</strain>
        <tissue evidence="3">Body</tissue>
    </source>
</reference>
<accession>A0ABD2QNC3</accession>
<proteinExistence type="predicted"/>
<feature type="region of interest" description="Disordered" evidence="2">
    <location>
        <begin position="610"/>
        <end position="638"/>
    </location>
</feature>
<gene>
    <name evidence="3" type="ORF">Ciccas_000279</name>
</gene>
<keyword evidence="1" id="KW-0175">Coiled coil</keyword>
<dbReference type="EMBL" id="JBJKFK010000014">
    <property type="protein sequence ID" value="KAL3321039.1"/>
    <property type="molecule type" value="Genomic_DNA"/>
</dbReference>
<sequence length="638" mass="72689">MDMFLPEYILSDYPSFKCKKFHRCEHNLRDPMICAPRISKIPIRKTDAAMRKEASTQFDDSKVNSIDDNLKPDLNEFRDEVHTELKAMKSILQDLYAHNPVKEQIDDESSKIPQTELISGNIREFIGSEKPATENQDKFFIQAEQLLNQMSLRRKNLNKNLSLVTNRYQPNQKISDFYSNDLAIREKARIANLVNQYMKKMPKMTPRLRSAQKTGSKPEIFSAKLTHYKFPHASKTSLLLETESLSPPKPQIVALNYSKKSHSIEHKPVMIDELVAVSDADSDGTYSVEKEICERIPLNNNKLHENVQVQDITYHHHHYHHHDQNKEAKKTEKPEESPCSIRELIKEIIPPTNKDKEQPFSLEFVDQIAETIASKLLKQMQINQPDESKPPLKGQDAEVQVRTDFSEPNTRKSIIFESPAESFVHPSPPRDAFKRIDLNEISSVTSSDATTDLNDFSDGQWLIDVSEGEMPKNPVSKETRDKIIQNYGTIPKENSSLSSTVETGEMKLCPYSLVYPWEDPTIATLANQEKANKQLMALTSDDRNVVSGMIADLKKVREVILETAASNSEDPEDAPISYEEDFMEAEPIESSTNLLSTGKILLDVFKTEHEEDGEKTIEEVEGAREEEEESLAGSSFSF</sequence>
<evidence type="ECO:0000256" key="2">
    <source>
        <dbReference type="SAM" id="MobiDB-lite"/>
    </source>
</evidence>
<evidence type="ECO:0000313" key="3">
    <source>
        <dbReference type="EMBL" id="KAL3321039.1"/>
    </source>
</evidence>
<keyword evidence="4" id="KW-1185">Reference proteome</keyword>
<dbReference type="AlphaFoldDB" id="A0ABD2QNC3"/>
<protein>
    <submittedName>
        <fullName evidence="3">Uncharacterized protein</fullName>
    </submittedName>
</protein>
<name>A0ABD2QNC3_9PLAT</name>
<feature type="coiled-coil region" evidence="1">
    <location>
        <begin position="140"/>
        <end position="167"/>
    </location>
</feature>
<dbReference type="Proteomes" id="UP001626550">
    <property type="component" value="Unassembled WGS sequence"/>
</dbReference>
<comment type="caution">
    <text evidence="3">The sequence shown here is derived from an EMBL/GenBank/DDBJ whole genome shotgun (WGS) entry which is preliminary data.</text>
</comment>
<feature type="compositionally biased region" description="Basic and acidic residues" evidence="2">
    <location>
        <begin position="610"/>
        <end position="623"/>
    </location>
</feature>
<evidence type="ECO:0000313" key="4">
    <source>
        <dbReference type="Proteomes" id="UP001626550"/>
    </source>
</evidence>